<dbReference type="OrthoDB" id="2747778at2759"/>
<dbReference type="PANTHER" id="PTHR38248">
    <property type="entry name" value="FUNK1 6"/>
    <property type="match status" value="1"/>
</dbReference>
<feature type="domain" description="Fungal-type protein kinase" evidence="2">
    <location>
        <begin position="116"/>
        <end position="430"/>
    </location>
</feature>
<feature type="region of interest" description="Disordered" evidence="1">
    <location>
        <begin position="578"/>
        <end position="603"/>
    </location>
</feature>
<sequence length="697" mass="78208">MTDPLSTHFVGPIPIGQFLQDFLPKPVAEPLPAGVSADLFKNMPMTTCARELCKSLVDRLHNGTLIPGYKIVDTFDHAADHTDAADIRQFPMVYKASVDTSADVVKFDELEHPFVRFIRWDRAGASFSDPVDYCDNSQPLVDFLWRFTHHYDAGRGKDPCVRRASAAQAALARTHLAEWAPPPDRDRPCVVFDLPGDDGQIRQSIAWGCIALDRSLTRRCTRAYPVYEEAIGKRYFLKDTWRVRGLGSEAAILRELQAAGVQYIPPLLCGGDITGDVTMTQLYIHDELETEGEGSGAEHDGPADRSSDRTRIAQRFHHRFVVDFIGRPISQVSSSRHLLQAVSQAFTAHRHAYECCKTVHRDISANNILINDRGEGVLNDWDLAKQESELTADEGRTGTWQFMSCLLLGKHHSIHTIQDDMESFVHVVLYHALRYFRHTDSSNPFAIRELIKHVFEYQAIRKDGTVVGGLRKRGMFRCDHLSYLGWHFEFHSKPLDDWLAAAFLAAREWIDFVDPPRPKKYSERMLAGMRELGLPLPSPPPPPPPNRDPYLQTQAALASLFSNCLKCDDWPEDDRAVDGLRPLEDDSSSEISSKTWSSRSTDGQLLGRQIPQAVQNVTNRSSSHPLRRARESGCPPTHAARLGPLALGQTLPSRLEALLASTHFACCSHVIAYFSVFKILRNTDYSPSYPSGSTLSE</sequence>
<evidence type="ECO:0000313" key="4">
    <source>
        <dbReference type="Proteomes" id="UP001063166"/>
    </source>
</evidence>
<name>A0A9P3PQR9_LYOSH</name>
<dbReference type="Pfam" id="PF17667">
    <property type="entry name" value="Pkinase_fungal"/>
    <property type="match status" value="1"/>
</dbReference>
<feature type="compositionally biased region" description="Low complexity" evidence="1">
    <location>
        <begin position="589"/>
        <end position="600"/>
    </location>
</feature>
<gene>
    <name evidence="3" type="ORF">LshimejAT787_0705510</name>
</gene>
<dbReference type="InterPro" id="IPR040976">
    <property type="entry name" value="Pkinase_fungal"/>
</dbReference>
<protein>
    <submittedName>
        <fullName evidence="3">Other 1 protein kinase</fullName>
    </submittedName>
</protein>
<accession>A0A9P3PQR9</accession>
<feature type="region of interest" description="Disordered" evidence="1">
    <location>
        <begin position="618"/>
        <end position="637"/>
    </location>
</feature>
<organism evidence="3 4">
    <name type="scientific">Lyophyllum shimeji</name>
    <name type="common">Hon-shimeji</name>
    <name type="synonym">Tricholoma shimeji</name>
    <dbReference type="NCBI Taxonomy" id="47721"/>
    <lineage>
        <taxon>Eukaryota</taxon>
        <taxon>Fungi</taxon>
        <taxon>Dikarya</taxon>
        <taxon>Basidiomycota</taxon>
        <taxon>Agaricomycotina</taxon>
        <taxon>Agaricomycetes</taxon>
        <taxon>Agaricomycetidae</taxon>
        <taxon>Agaricales</taxon>
        <taxon>Tricholomatineae</taxon>
        <taxon>Lyophyllaceae</taxon>
        <taxon>Lyophyllum</taxon>
    </lineage>
</organism>
<feature type="compositionally biased region" description="Basic and acidic residues" evidence="1">
    <location>
        <begin position="296"/>
        <end position="308"/>
    </location>
</feature>
<dbReference type="EMBL" id="BRPK01000007">
    <property type="protein sequence ID" value="GLB40041.1"/>
    <property type="molecule type" value="Genomic_DNA"/>
</dbReference>
<evidence type="ECO:0000259" key="2">
    <source>
        <dbReference type="Pfam" id="PF17667"/>
    </source>
</evidence>
<dbReference type="InterPro" id="IPR011009">
    <property type="entry name" value="Kinase-like_dom_sf"/>
</dbReference>
<dbReference type="Gene3D" id="1.10.510.10">
    <property type="entry name" value="Transferase(Phosphotransferase) domain 1"/>
    <property type="match status" value="1"/>
</dbReference>
<feature type="region of interest" description="Disordered" evidence="1">
    <location>
        <begin position="289"/>
        <end position="308"/>
    </location>
</feature>
<keyword evidence="3" id="KW-0808">Transferase</keyword>
<reference evidence="3" key="1">
    <citation type="submission" date="2022-07" db="EMBL/GenBank/DDBJ databases">
        <title>The genome of Lyophyllum shimeji provides insight into the initial evolution of ectomycorrhizal fungal genome.</title>
        <authorList>
            <person name="Kobayashi Y."/>
            <person name="Shibata T."/>
            <person name="Hirakawa H."/>
            <person name="Shigenobu S."/>
            <person name="Nishiyama T."/>
            <person name="Yamada A."/>
            <person name="Hasebe M."/>
            <person name="Kawaguchi M."/>
        </authorList>
    </citation>
    <scope>NUCLEOTIDE SEQUENCE</scope>
    <source>
        <strain evidence="3">AT787</strain>
    </source>
</reference>
<comment type="caution">
    <text evidence="3">The sequence shown here is derived from an EMBL/GenBank/DDBJ whole genome shotgun (WGS) entry which is preliminary data.</text>
</comment>
<dbReference type="PANTHER" id="PTHR38248:SF2">
    <property type="entry name" value="FUNK1 11"/>
    <property type="match status" value="1"/>
</dbReference>
<keyword evidence="4" id="KW-1185">Reference proteome</keyword>
<proteinExistence type="predicted"/>
<dbReference type="Proteomes" id="UP001063166">
    <property type="component" value="Unassembled WGS sequence"/>
</dbReference>
<evidence type="ECO:0000256" key="1">
    <source>
        <dbReference type="SAM" id="MobiDB-lite"/>
    </source>
</evidence>
<dbReference type="SUPFAM" id="SSF56112">
    <property type="entry name" value="Protein kinase-like (PK-like)"/>
    <property type="match status" value="1"/>
</dbReference>
<evidence type="ECO:0000313" key="3">
    <source>
        <dbReference type="EMBL" id="GLB40041.1"/>
    </source>
</evidence>
<dbReference type="AlphaFoldDB" id="A0A9P3PQR9"/>
<keyword evidence="3" id="KW-0418">Kinase</keyword>
<dbReference type="GO" id="GO:0016301">
    <property type="term" value="F:kinase activity"/>
    <property type="evidence" value="ECO:0007669"/>
    <property type="project" value="UniProtKB-KW"/>
</dbReference>